<dbReference type="RefSeq" id="WP_154662703.1">
    <property type="nucleotide sequence ID" value="NZ_AP014612.1"/>
</dbReference>
<reference evidence="2 3" key="1">
    <citation type="journal article" date="2016" name="Microbiol. Immunol.">
        <title>Complete genome sequence of Streptococcus troglodytae TKU31 isolated from the oral cavity of a chimpanzee (Pan troglodytes).</title>
        <authorList>
            <person name="Okamoto M."/>
            <person name="Naito M."/>
            <person name="Miyanohara M."/>
            <person name="Imai S."/>
            <person name="Nomura Y."/>
            <person name="Saito W."/>
            <person name="Momoi Y."/>
            <person name="Takada K."/>
            <person name="Miyabe-Nishiwaki T."/>
            <person name="Tomonaga M."/>
            <person name="Hanada N."/>
        </authorList>
    </citation>
    <scope>NUCLEOTIDE SEQUENCE [LARGE SCALE GENOMIC DNA]</scope>
    <source>
        <strain evidence="3">TKU 31</strain>
    </source>
</reference>
<gene>
    <name evidence="2" type="ORF">SRT_16600</name>
</gene>
<proteinExistence type="predicted"/>
<dbReference type="KEGG" id="strg:SRT_16600"/>
<name>A0A1L7LL75_9STRE</name>
<evidence type="ECO:0000256" key="1">
    <source>
        <dbReference type="SAM" id="Phobius"/>
    </source>
</evidence>
<sequence length="56" mass="6424">MKIQTVCSLVLAVILTAFALVMPVKSGDLPYRIGVLIGRFILLLFFYYWAFRKKKA</sequence>
<keyword evidence="1" id="KW-0812">Transmembrane</keyword>
<protein>
    <submittedName>
        <fullName evidence="2">Uncharacterized protein</fullName>
    </submittedName>
</protein>
<evidence type="ECO:0000313" key="2">
    <source>
        <dbReference type="EMBL" id="BAQ24921.1"/>
    </source>
</evidence>
<keyword evidence="1" id="KW-1133">Transmembrane helix</keyword>
<keyword evidence="3" id="KW-1185">Reference proteome</keyword>
<dbReference type="Proteomes" id="UP000217758">
    <property type="component" value="Chromosome"/>
</dbReference>
<dbReference type="EMBL" id="AP014612">
    <property type="protein sequence ID" value="BAQ24921.1"/>
    <property type="molecule type" value="Genomic_DNA"/>
</dbReference>
<evidence type="ECO:0000313" key="3">
    <source>
        <dbReference type="Proteomes" id="UP000217758"/>
    </source>
</evidence>
<dbReference type="AlphaFoldDB" id="A0A1L7LL75"/>
<feature type="transmembrane region" description="Helical" evidence="1">
    <location>
        <begin position="29"/>
        <end position="50"/>
    </location>
</feature>
<keyword evidence="1" id="KW-0472">Membrane</keyword>
<organism evidence="2 3">
    <name type="scientific">Streptococcus troglodytae</name>
    <dbReference type="NCBI Taxonomy" id="1111760"/>
    <lineage>
        <taxon>Bacteria</taxon>
        <taxon>Bacillati</taxon>
        <taxon>Bacillota</taxon>
        <taxon>Bacilli</taxon>
        <taxon>Lactobacillales</taxon>
        <taxon>Streptococcaceae</taxon>
        <taxon>Streptococcus</taxon>
    </lineage>
</organism>
<accession>A0A1L7LL75</accession>